<keyword evidence="2" id="KW-1185">Reference proteome</keyword>
<dbReference type="SUPFAM" id="SSF89562">
    <property type="entry name" value="RraA-like"/>
    <property type="match status" value="1"/>
</dbReference>
<comment type="caution">
    <text evidence="1">The sequence shown here is derived from an EMBL/GenBank/DDBJ whole genome shotgun (WGS) entry which is preliminary data.</text>
</comment>
<reference evidence="1 2" key="1">
    <citation type="submission" date="2024-02" db="EMBL/GenBank/DDBJ databases">
        <authorList>
            <person name="Chen Y."/>
            <person name="Shah S."/>
            <person name="Dougan E. K."/>
            <person name="Thang M."/>
            <person name="Chan C."/>
        </authorList>
    </citation>
    <scope>NUCLEOTIDE SEQUENCE [LARGE SCALE GENOMIC DNA]</scope>
</reference>
<dbReference type="CDD" id="cd16841">
    <property type="entry name" value="RraA_family"/>
    <property type="match status" value="1"/>
</dbReference>
<proteinExistence type="predicted"/>
<sequence>MALMGLRRPVARWAKDHLARTFSTGDFLARLQRMDTCALCDASDKKARVITSVRPLKPGYHMVGRARTVEVDGDFLEVLVALREAQPGEVIMIDAGLRRGDEVWPQTGGLFGELLANEAQRRRLSGLVIDGNCRDTPLLRQMSLPIYHRGQHPNAGTAKKRGRSQVEIQMGGVSIQPGDFVLGDDDGLVVCSEEELSGWLHKAEETQELEGEILAHIQAGGSLFEKLKNLEEHLEDLKAGKPSTLKFRS</sequence>
<dbReference type="InterPro" id="IPR005493">
    <property type="entry name" value="RraA/RraA-like"/>
</dbReference>
<dbReference type="InterPro" id="IPR036704">
    <property type="entry name" value="RraA/RraA-like_sf"/>
</dbReference>
<protein>
    <submittedName>
        <fullName evidence="1">4-hydroxy-4-methyl-2-oxoglutarate aldolase (HMG aldolase) (Oxaloacetate decarboxylase) (OAA decarboxylase) (Regulator of ribonuclease activity homolog) (RraA-like protein)</fullName>
    </submittedName>
</protein>
<evidence type="ECO:0000313" key="1">
    <source>
        <dbReference type="EMBL" id="CAK9056153.1"/>
    </source>
</evidence>
<dbReference type="Pfam" id="PF03737">
    <property type="entry name" value="RraA-like"/>
    <property type="match status" value="1"/>
</dbReference>
<dbReference type="EMBL" id="CAXAMM010024892">
    <property type="protein sequence ID" value="CAK9056153.1"/>
    <property type="molecule type" value="Genomic_DNA"/>
</dbReference>
<evidence type="ECO:0000313" key="2">
    <source>
        <dbReference type="Proteomes" id="UP001642464"/>
    </source>
</evidence>
<dbReference type="PANTHER" id="PTHR33254">
    <property type="entry name" value="4-HYDROXY-4-METHYL-2-OXOGLUTARATE ALDOLASE 3-RELATED"/>
    <property type="match status" value="1"/>
</dbReference>
<dbReference type="Proteomes" id="UP001642464">
    <property type="component" value="Unassembled WGS sequence"/>
</dbReference>
<name>A0ABP0MY67_9DINO</name>
<dbReference type="PANTHER" id="PTHR33254:SF4">
    <property type="entry name" value="4-HYDROXY-4-METHYL-2-OXOGLUTARATE ALDOLASE 3-RELATED"/>
    <property type="match status" value="1"/>
</dbReference>
<organism evidence="1 2">
    <name type="scientific">Durusdinium trenchii</name>
    <dbReference type="NCBI Taxonomy" id="1381693"/>
    <lineage>
        <taxon>Eukaryota</taxon>
        <taxon>Sar</taxon>
        <taxon>Alveolata</taxon>
        <taxon>Dinophyceae</taxon>
        <taxon>Suessiales</taxon>
        <taxon>Symbiodiniaceae</taxon>
        <taxon>Durusdinium</taxon>
    </lineage>
</organism>
<gene>
    <name evidence="1" type="ORF">SCF082_LOCUS30290</name>
</gene>
<accession>A0ABP0MY67</accession>
<dbReference type="Gene3D" id="3.50.30.40">
    <property type="entry name" value="Ribonuclease E inhibitor RraA/RraA-like"/>
    <property type="match status" value="1"/>
</dbReference>